<dbReference type="Proteomes" id="UP000285211">
    <property type="component" value="Unassembled WGS sequence"/>
</dbReference>
<dbReference type="SUPFAM" id="SSF54427">
    <property type="entry name" value="NTF2-like"/>
    <property type="match status" value="1"/>
</dbReference>
<reference evidence="2 3" key="1">
    <citation type="submission" date="2019-01" db="EMBL/GenBank/DDBJ databases">
        <authorList>
            <person name="Chen W.-M."/>
        </authorList>
    </citation>
    <scope>NUCLEOTIDE SEQUENCE [LARGE SCALE GENOMIC DNA]</scope>
    <source>
        <strain evidence="2 3">BBQ-12</strain>
    </source>
</reference>
<dbReference type="InterPro" id="IPR032710">
    <property type="entry name" value="NTF2-like_dom_sf"/>
</dbReference>
<dbReference type="NCBIfam" id="TIGR02246">
    <property type="entry name" value="SgcJ/EcaC family oxidoreductase"/>
    <property type="match status" value="1"/>
</dbReference>
<proteinExistence type="predicted"/>
<sequence length="167" mass="18450">MKNATFLISVIGAFLAGVAVKTLMQKQNIEAMSEINKGSRKLDEQLIRKTEASYDSAWRQGNIESLMACFTDDPTLISPRGDEAFGTGQIRNLFTEFLGKEGKSTKHTGRIIRITFVTNDVAIVDGEAFIEGAENLSAAVTHHKFIDVLVRKGDTWLISQIRAFAIN</sequence>
<dbReference type="InterPro" id="IPR027843">
    <property type="entry name" value="DUF4440"/>
</dbReference>
<evidence type="ECO:0000259" key="1">
    <source>
        <dbReference type="Pfam" id="PF14534"/>
    </source>
</evidence>
<dbReference type="AlphaFoldDB" id="A0A3S2XDV1"/>
<evidence type="ECO:0000313" key="3">
    <source>
        <dbReference type="Proteomes" id="UP000285211"/>
    </source>
</evidence>
<accession>A0A3S2XDV1</accession>
<keyword evidence="3" id="KW-1185">Reference proteome</keyword>
<evidence type="ECO:0000313" key="2">
    <source>
        <dbReference type="EMBL" id="RVT76445.1"/>
    </source>
</evidence>
<protein>
    <submittedName>
        <fullName evidence="2">SgcJ/EcaC family oxidoreductase</fullName>
    </submittedName>
</protein>
<dbReference type="InterPro" id="IPR011944">
    <property type="entry name" value="Steroid_delta5-4_isomerase"/>
</dbReference>
<name>A0A3S2XDV1_9FLAO</name>
<organism evidence="2 3">
    <name type="scientific">Flavobacterium sufflavum</name>
    <dbReference type="NCBI Taxonomy" id="1921138"/>
    <lineage>
        <taxon>Bacteria</taxon>
        <taxon>Pseudomonadati</taxon>
        <taxon>Bacteroidota</taxon>
        <taxon>Flavobacteriia</taxon>
        <taxon>Flavobacteriales</taxon>
        <taxon>Flavobacteriaceae</taxon>
        <taxon>Flavobacterium</taxon>
    </lineage>
</organism>
<feature type="domain" description="DUF4440" evidence="1">
    <location>
        <begin position="47"/>
        <end position="158"/>
    </location>
</feature>
<dbReference type="Gene3D" id="3.10.450.50">
    <property type="match status" value="1"/>
</dbReference>
<dbReference type="OrthoDB" id="2887901at2"/>
<comment type="caution">
    <text evidence="2">The sequence shown here is derived from an EMBL/GenBank/DDBJ whole genome shotgun (WGS) entry which is preliminary data.</text>
</comment>
<gene>
    <name evidence="2" type="ORF">EOD40_08025</name>
</gene>
<dbReference type="Pfam" id="PF14534">
    <property type="entry name" value="DUF4440"/>
    <property type="match status" value="1"/>
</dbReference>
<dbReference type="EMBL" id="SACJ01000004">
    <property type="protein sequence ID" value="RVT76445.1"/>
    <property type="molecule type" value="Genomic_DNA"/>
</dbReference>
<dbReference type="RefSeq" id="WP_128194389.1">
    <property type="nucleotide sequence ID" value="NZ_SACJ01000004.1"/>
</dbReference>